<gene>
    <name evidence="1" type="ORF">UFOVP55_28</name>
</gene>
<accession>A0A6J5KUZ8</accession>
<dbReference type="EMBL" id="LR796185">
    <property type="protein sequence ID" value="CAB4124787.1"/>
    <property type="molecule type" value="Genomic_DNA"/>
</dbReference>
<protein>
    <submittedName>
        <fullName evidence="1">Uncharacterized protein</fullName>
    </submittedName>
</protein>
<evidence type="ECO:0000313" key="1">
    <source>
        <dbReference type="EMBL" id="CAB4124787.1"/>
    </source>
</evidence>
<sequence>MSETVIVEQAYILPENIDELVDQYVTLRNKLKDSDEGHKKKTRNARDYLEALNNKLLERLNDVGGESVKTKHGTVYRSTKRSATIADGDVFRTFITSNSLFDLVDWRANALAIEDYINENEAPPPGINFSTHYQVGVRAK</sequence>
<reference evidence="1" key="1">
    <citation type="submission" date="2020-04" db="EMBL/GenBank/DDBJ databases">
        <authorList>
            <person name="Chiriac C."/>
            <person name="Salcher M."/>
            <person name="Ghai R."/>
            <person name="Kavagutti S V."/>
        </authorList>
    </citation>
    <scope>NUCLEOTIDE SEQUENCE</scope>
</reference>
<name>A0A6J5KUZ8_9CAUD</name>
<proteinExistence type="predicted"/>
<organism evidence="1">
    <name type="scientific">uncultured Caudovirales phage</name>
    <dbReference type="NCBI Taxonomy" id="2100421"/>
    <lineage>
        <taxon>Viruses</taxon>
        <taxon>Duplodnaviria</taxon>
        <taxon>Heunggongvirae</taxon>
        <taxon>Uroviricota</taxon>
        <taxon>Caudoviricetes</taxon>
        <taxon>Peduoviridae</taxon>
        <taxon>Maltschvirus</taxon>
        <taxon>Maltschvirus maltsch</taxon>
    </lineage>
</organism>